<evidence type="ECO:0008006" key="4">
    <source>
        <dbReference type="Google" id="ProtNLM"/>
    </source>
</evidence>
<evidence type="ECO:0000313" key="2">
    <source>
        <dbReference type="EMBL" id="KIY70402.1"/>
    </source>
</evidence>
<sequence length="106" mass="11782">MDGDESPRRLFIGLFIWCPTMLAGSSEVRFDNRNHARILPKISCSRTLNMSHCQIRLAPQDAAADARLENGESGRFDGGLMSRGMCPPRRNEGTILVAPCGRGRHR</sequence>
<accession>A0A0D7BIW9</accession>
<dbReference type="AlphaFoldDB" id="A0A0D7BIW9"/>
<dbReference type="EMBL" id="KN880468">
    <property type="protein sequence ID" value="KIY70402.1"/>
    <property type="molecule type" value="Genomic_DNA"/>
</dbReference>
<proteinExistence type="predicted"/>
<feature type="signal peptide" evidence="1">
    <location>
        <begin position="1"/>
        <end position="25"/>
    </location>
</feature>
<name>A0A0D7BIW9_9AGAR</name>
<dbReference type="Proteomes" id="UP000054007">
    <property type="component" value="Unassembled WGS sequence"/>
</dbReference>
<keyword evidence="3" id="KW-1185">Reference proteome</keyword>
<evidence type="ECO:0000256" key="1">
    <source>
        <dbReference type="SAM" id="SignalP"/>
    </source>
</evidence>
<gene>
    <name evidence="2" type="ORF">CYLTODRAFT_183795</name>
</gene>
<organism evidence="2 3">
    <name type="scientific">Cylindrobasidium torrendii FP15055 ss-10</name>
    <dbReference type="NCBI Taxonomy" id="1314674"/>
    <lineage>
        <taxon>Eukaryota</taxon>
        <taxon>Fungi</taxon>
        <taxon>Dikarya</taxon>
        <taxon>Basidiomycota</taxon>
        <taxon>Agaricomycotina</taxon>
        <taxon>Agaricomycetes</taxon>
        <taxon>Agaricomycetidae</taxon>
        <taxon>Agaricales</taxon>
        <taxon>Marasmiineae</taxon>
        <taxon>Physalacriaceae</taxon>
        <taxon>Cylindrobasidium</taxon>
    </lineage>
</organism>
<evidence type="ECO:0000313" key="3">
    <source>
        <dbReference type="Proteomes" id="UP000054007"/>
    </source>
</evidence>
<reference evidence="2 3" key="1">
    <citation type="journal article" date="2015" name="Fungal Genet. Biol.">
        <title>Evolution of novel wood decay mechanisms in Agaricales revealed by the genome sequences of Fistulina hepatica and Cylindrobasidium torrendii.</title>
        <authorList>
            <person name="Floudas D."/>
            <person name="Held B.W."/>
            <person name="Riley R."/>
            <person name="Nagy L.G."/>
            <person name="Koehler G."/>
            <person name="Ransdell A.S."/>
            <person name="Younus H."/>
            <person name="Chow J."/>
            <person name="Chiniquy J."/>
            <person name="Lipzen A."/>
            <person name="Tritt A."/>
            <person name="Sun H."/>
            <person name="Haridas S."/>
            <person name="LaButti K."/>
            <person name="Ohm R.A."/>
            <person name="Kues U."/>
            <person name="Blanchette R.A."/>
            <person name="Grigoriev I.V."/>
            <person name="Minto R.E."/>
            <person name="Hibbett D.S."/>
        </authorList>
    </citation>
    <scope>NUCLEOTIDE SEQUENCE [LARGE SCALE GENOMIC DNA]</scope>
    <source>
        <strain evidence="2 3">FP15055 ss-10</strain>
    </source>
</reference>
<keyword evidence="1" id="KW-0732">Signal</keyword>
<protein>
    <recommendedName>
        <fullName evidence="4">FHA domain-containing protein</fullName>
    </recommendedName>
</protein>
<feature type="chain" id="PRO_5002317126" description="FHA domain-containing protein" evidence="1">
    <location>
        <begin position="26"/>
        <end position="106"/>
    </location>
</feature>